<evidence type="ECO:0000256" key="1">
    <source>
        <dbReference type="SAM" id="MobiDB-lite"/>
    </source>
</evidence>
<dbReference type="CDD" id="cd09917">
    <property type="entry name" value="F-box_SF"/>
    <property type="match status" value="1"/>
</dbReference>
<sequence>MAGSKRRRDDDVFKPSREPRTHEPNLSAARRATRLTTKHSAFNAVLLTTELLEHILSQLPMKDLLLAQRVSRKWRDVIAQSKELQQQLFMLPIEAELVWDRSFTEDGEWSELTRFRGDKSYRRPGDYEHTFKSGDINELLLIVDDYQDIWDKTSEGSASEYAKFRPNLPPLDNPEASWRRMLLTQPPTFDVDMCCTAKNGEDMDTWGFYPNGVRMGDVVKPIEEGAAVGKEWDHDMHHLAIRGFAVLSEDDREMEVIHEGEWYVRHYGKCFT</sequence>
<evidence type="ECO:0000313" key="4">
    <source>
        <dbReference type="Proteomes" id="UP001310594"/>
    </source>
</evidence>
<dbReference type="PROSITE" id="PS50181">
    <property type="entry name" value="FBOX"/>
    <property type="match status" value="1"/>
</dbReference>
<dbReference type="EMBL" id="JAVRQU010000010">
    <property type="protein sequence ID" value="KAK5697849.1"/>
    <property type="molecule type" value="Genomic_DNA"/>
</dbReference>
<organism evidence="3 4">
    <name type="scientific">Elasticomyces elasticus</name>
    <dbReference type="NCBI Taxonomy" id="574655"/>
    <lineage>
        <taxon>Eukaryota</taxon>
        <taxon>Fungi</taxon>
        <taxon>Dikarya</taxon>
        <taxon>Ascomycota</taxon>
        <taxon>Pezizomycotina</taxon>
        <taxon>Dothideomycetes</taxon>
        <taxon>Dothideomycetidae</taxon>
        <taxon>Mycosphaerellales</taxon>
        <taxon>Teratosphaeriaceae</taxon>
        <taxon>Elasticomyces</taxon>
    </lineage>
</organism>
<comment type="caution">
    <text evidence="3">The sequence shown here is derived from an EMBL/GenBank/DDBJ whole genome shotgun (WGS) entry which is preliminary data.</text>
</comment>
<evidence type="ECO:0000313" key="3">
    <source>
        <dbReference type="EMBL" id="KAK5697849.1"/>
    </source>
</evidence>
<proteinExistence type="predicted"/>
<dbReference type="AlphaFoldDB" id="A0AAN7ZTI2"/>
<feature type="domain" description="F-box" evidence="2">
    <location>
        <begin position="41"/>
        <end position="88"/>
    </location>
</feature>
<dbReference type="Pfam" id="PF12937">
    <property type="entry name" value="F-box-like"/>
    <property type="match status" value="1"/>
</dbReference>
<dbReference type="Proteomes" id="UP001310594">
    <property type="component" value="Unassembled WGS sequence"/>
</dbReference>
<dbReference type="SUPFAM" id="SSF81383">
    <property type="entry name" value="F-box domain"/>
    <property type="match status" value="1"/>
</dbReference>
<dbReference type="Gene3D" id="1.20.1280.50">
    <property type="match status" value="1"/>
</dbReference>
<gene>
    <name evidence="3" type="ORF">LTR97_006807</name>
</gene>
<dbReference type="InterPro" id="IPR036047">
    <property type="entry name" value="F-box-like_dom_sf"/>
</dbReference>
<dbReference type="InterPro" id="IPR001810">
    <property type="entry name" value="F-box_dom"/>
</dbReference>
<evidence type="ECO:0000259" key="2">
    <source>
        <dbReference type="PROSITE" id="PS50181"/>
    </source>
</evidence>
<reference evidence="3" key="1">
    <citation type="submission" date="2023-08" db="EMBL/GenBank/DDBJ databases">
        <title>Black Yeasts Isolated from many extreme environments.</title>
        <authorList>
            <person name="Coleine C."/>
            <person name="Stajich J.E."/>
            <person name="Selbmann L."/>
        </authorList>
    </citation>
    <scope>NUCLEOTIDE SEQUENCE</scope>
    <source>
        <strain evidence="3">CCFEE 5810</strain>
    </source>
</reference>
<accession>A0AAN7ZTI2</accession>
<dbReference type="SMART" id="SM00256">
    <property type="entry name" value="FBOX"/>
    <property type="match status" value="1"/>
</dbReference>
<feature type="compositionally biased region" description="Basic and acidic residues" evidence="1">
    <location>
        <begin position="7"/>
        <end position="23"/>
    </location>
</feature>
<protein>
    <recommendedName>
        <fullName evidence="2">F-box domain-containing protein</fullName>
    </recommendedName>
</protein>
<feature type="region of interest" description="Disordered" evidence="1">
    <location>
        <begin position="1"/>
        <end position="25"/>
    </location>
</feature>
<name>A0AAN7ZTI2_9PEZI</name>